<keyword evidence="3" id="KW-1185">Reference proteome</keyword>
<comment type="caution">
    <text evidence="2">The sequence shown here is derived from an EMBL/GenBank/DDBJ whole genome shotgun (WGS) entry which is preliminary data.</text>
</comment>
<evidence type="ECO:0000313" key="2">
    <source>
        <dbReference type="EMBL" id="CAF0848366.1"/>
    </source>
</evidence>
<feature type="transmembrane region" description="Helical" evidence="1">
    <location>
        <begin position="297"/>
        <end position="318"/>
    </location>
</feature>
<accession>A0A813WA34</accession>
<evidence type="ECO:0000256" key="1">
    <source>
        <dbReference type="SAM" id="Phobius"/>
    </source>
</evidence>
<gene>
    <name evidence="2" type="ORF">OXX778_LOCUS8817</name>
</gene>
<reference evidence="2" key="1">
    <citation type="submission" date="2021-02" db="EMBL/GenBank/DDBJ databases">
        <authorList>
            <person name="Nowell W R."/>
        </authorList>
    </citation>
    <scope>NUCLEOTIDE SEQUENCE</scope>
    <source>
        <strain evidence="2">Ploen Becks lab</strain>
    </source>
</reference>
<organism evidence="2 3">
    <name type="scientific">Brachionus calyciflorus</name>
    <dbReference type="NCBI Taxonomy" id="104777"/>
    <lineage>
        <taxon>Eukaryota</taxon>
        <taxon>Metazoa</taxon>
        <taxon>Spiralia</taxon>
        <taxon>Gnathifera</taxon>
        <taxon>Rotifera</taxon>
        <taxon>Eurotatoria</taxon>
        <taxon>Monogononta</taxon>
        <taxon>Pseudotrocha</taxon>
        <taxon>Ploima</taxon>
        <taxon>Brachionidae</taxon>
        <taxon>Brachionus</taxon>
    </lineage>
</organism>
<dbReference type="AlphaFoldDB" id="A0A813WA34"/>
<dbReference type="Proteomes" id="UP000663879">
    <property type="component" value="Unassembled WGS sequence"/>
</dbReference>
<sequence length="565" mass="66924">MANWIDYFDYNEVTCNSNHPLAYLNLIDLVNMARSADKIKLDQNETFLTKNVLGLSKNLPQINYNRKEATIKKIADQCFVFCLNLDETRNFTRENSDLLYELILLTMKLYVKLGVDSFFLTKKITNLYPILNQFKMILIFFRDFLDFLFEEILISRKKLDSNMPDCSQNSKLIEQQLRNFQICLFFFLKQIGFFSYSTSFLQSSLDTNYMRLKQMERLINKIRDSCKRKITIYRNFSHQIYFLFDTIDILKKVLRVFLIDAFHVNNAENGHTFFRVILDLQISIEVYFKEVKKNKDIYQNLIFATIGMFFFTHFVQLYGKSKYEKLDYLTPSRMIKLSAKMSAYQFDAITFIYSQNNPHLSQGEPLTAAFYGKSLENFSNLSRILLSEFSDSSSMKTLGEQPQIFFENMETYFDSIKTLKYASIIKHSRIVEEIVELIEICIHFFRKLSFVLEKEILLRTNQILLKFLEYSQTNICSNINEMISSRIIEKYIKTIDDLIEQLLMRRTVGETLVILKTADRICSILNIGDRDEWVMSKFYKVNQLVSKSYYLTELYSSQINNFFND</sequence>
<keyword evidence="1" id="KW-1133">Transmembrane helix</keyword>
<name>A0A813WA34_9BILA</name>
<evidence type="ECO:0000313" key="3">
    <source>
        <dbReference type="Proteomes" id="UP000663879"/>
    </source>
</evidence>
<dbReference type="OrthoDB" id="10653934at2759"/>
<proteinExistence type="predicted"/>
<dbReference type="EMBL" id="CAJNOC010001248">
    <property type="protein sequence ID" value="CAF0848366.1"/>
    <property type="molecule type" value="Genomic_DNA"/>
</dbReference>
<protein>
    <submittedName>
        <fullName evidence="2">Uncharacterized protein</fullName>
    </submittedName>
</protein>
<keyword evidence="1" id="KW-0472">Membrane</keyword>
<keyword evidence="1" id="KW-0812">Transmembrane</keyword>